<accession>A0A158BRN2</accession>
<dbReference type="Pfam" id="PF00389">
    <property type="entry name" value="2-Hacid_dh"/>
    <property type="match status" value="1"/>
</dbReference>
<feature type="domain" description="D-isomer specific 2-hydroxyacid dehydrogenase NAD-binding" evidence="6">
    <location>
        <begin position="113"/>
        <end position="293"/>
    </location>
</feature>
<keyword evidence="2 4" id="KW-0560">Oxidoreductase</keyword>
<evidence type="ECO:0000256" key="4">
    <source>
        <dbReference type="RuleBase" id="RU003719"/>
    </source>
</evidence>
<dbReference type="CDD" id="cd12162">
    <property type="entry name" value="2-Hacid_dh_4"/>
    <property type="match status" value="1"/>
</dbReference>
<gene>
    <name evidence="7" type="ORF">AWB82_04459</name>
</gene>
<organism evidence="7 8">
    <name type="scientific">Caballeronia glebae</name>
    <dbReference type="NCBI Taxonomy" id="1777143"/>
    <lineage>
        <taxon>Bacteria</taxon>
        <taxon>Pseudomonadati</taxon>
        <taxon>Pseudomonadota</taxon>
        <taxon>Betaproteobacteria</taxon>
        <taxon>Burkholderiales</taxon>
        <taxon>Burkholderiaceae</taxon>
        <taxon>Caballeronia</taxon>
    </lineage>
</organism>
<evidence type="ECO:0000256" key="3">
    <source>
        <dbReference type="ARBA" id="ARBA00023027"/>
    </source>
</evidence>
<reference evidence="7" key="1">
    <citation type="submission" date="2016-01" db="EMBL/GenBank/DDBJ databases">
        <authorList>
            <person name="Peeters C."/>
        </authorList>
    </citation>
    <scope>NUCLEOTIDE SEQUENCE [LARGE SCALE GENOMIC DNA]</scope>
    <source>
        <strain evidence="7">LMG 29325</strain>
    </source>
</reference>
<name>A0A158BRN2_9BURK</name>
<evidence type="ECO:0000256" key="2">
    <source>
        <dbReference type="ARBA" id="ARBA00023002"/>
    </source>
</evidence>
<dbReference type="EMBL" id="FCOJ02000034">
    <property type="protein sequence ID" value="SAK72630.1"/>
    <property type="molecule type" value="Genomic_DNA"/>
</dbReference>
<dbReference type="PANTHER" id="PTHR43761">
    <property type="entry name" value="D-ISOMER SPECIFIC 2-HYDROXYACID DEHYDROGENASE FAMILY PROTEIN (AFU_ORTHOLOGUE AFUA_1G13630)"/>
    <property type="match status" value="1"/>
</dbReference>
<dbReference type="GO" id="GO:0051287">
    <property type="term" value="F:NAD binding"/>
    <property type="evidence" value="ECO:0007669"/>
    <property type="project" value="InterPro"/>
</dbReference>
<dbReference type="STRING" id="1777143.AWB82_04459"/>
<dbReference type="InterPro" id="IPR036291">
    <property type="entry name" value="NAD(P)-bd_dom_sf"/>
</dbReference>
<evidence type="ECO:0000259" key="6">
    <source>
        <dbReference type="Pfam" id="PF02826"/>
    </source>
</evidence>
<dbReference type="PROSITE" id="PS00670">
    <property type="entry name" value="D_2_HYDROXYACID_DH_2"/>
    <property type="match status" value="1"/>
</dbReference>
<evidence type="ECO:0000256" key="1">
    <source>
        <dbReference type="ARBA" id="ARBA00005854"/>
    </source>
</evidence>
<keyword evidence="8" id="KW-1185">Reference proteome</keyword>
<dbReference type="SUPFAM" id="SSF51735">
    <property type="entry name" value="NAD(P)-binding Rossmann-fold domains"/>
    <property type="match status" value="1"/>
</dbReference>
<proteinExistence type="inferred from homology"/>
<comment type="caution">
    <text evidence="7">The sequence shown here is derived from an EMBL/GenBank/DDBJ whole genome shotgun (WGS) entry which is preliminary data.</text>
</comment>
<evidence type="ECO:0000259" key="5">
    <source>
        <dbReference type="Pfam" id="PF00389"/>
    </source>
</evidence>
<dbReference type="Pfam" id="PF02826">
    <property type="entry name" value="2-Hacid_dh_C"/>
    <property type="match status" value="1"/>
</dbReference>
<dbReference type="InterPro" id="IPR050418">
    <property type="entry name" value="D-iso_2-hydroxyacid_DH_PdxB"/>
</dbReference>
<comment type="similarity">
    <text evidence="1 4">Belongs to the D-isomer specific 2-hydroxyacid dehydrogenase family.</text>
</comment>
<dbReference type="RefSeq" id="WP_086971042.1">
    <property type="nucleotide sequence ID" value="NZ_FCOJ02000034.1"/>
</dbReference>
<dbReference type="SUPFAM" id="SSF52283">
    <property type="entry name" value="Formate/glycerate dehydrogenase catalytic domain-like"/>
    <property type="match status" value="1"/>
</dbReference>
<protein>
    <submittedName>
        <fullName evidence="7">Glycerate dehydrogenase</fullName>
    </submittedName>
</protein>
<keyword evidence="3" id="KW-0520">NAD</keyword>
<sequence>MRPQSASLKVVFLDRSTIPASTKLKELPFPHALEVFESTAPDQLLDRISDADIVITNKVKLNGEALKQAKNLRLIAIAATGTDNVDLGTCNEMGIAACNVREYAGHTVPEHTFALIFALRRSLVAYRTAVQAGRWQESGQFCFFDFPIKDLAGSTLGIIGDGVLGKATAAIGRSLGLNVLFAAFKGRDDMGMLYTPFERVLEESDIITLHCPLNSETRDLISDAEFAKMKRQPLLINTARGGLVNEAALVKALKSNTVSGAGFDVVTEEPLPAGNPLHEVLDHPSFILTPHVAWASEQAIQTLADQLMDKIAAFVRGAPSNIVNRPRLQAVESVQVGGDR</sequence>
<feature type="domain" description="D-isomer specific 2-hydroxyacid dehydrogenase catalytic" evidence="5">
    <location>
        <begin position="32"/>
        <end position="324"/>
    </location>
</feature>
<dbReference type="InterPro" id="IPR006139">
    <property type="entry name" value="D-isomer_2_OHA_DH_cat_dom"/>
</dbReference>
<dbReference type="Proteomes" id="UP000054596">
    <property type="component" value="Unassembled WGS sequence"/>
</dbReference>
<dbReference type="PANTHER" id="PTHR43761:SF1">
    <property type="entry name" value="D-ISOMER SPECIFIC 2-HYDROXYACID DEHYDROGENASE CATALYTIC DOMAIN-CONTAINING PROTEIN-RELATED"/>
    <property type="match status" value="1"/>
</dbReference>
<dbReference type="GO" id="GO:0016616">
    <property type="term" value="F:oxidoreductase activity, acting on the CH-OH group of donors, NAD or NADP as acceptor"/>
    <property type="evidence" value="ECO:0007669"/>
    <property type="project" value="InterPro"/>
</dbReference>
<dbReference type="InterPro" id="IPR006140">
    <property type="entry name" value="D-isomer_DH_NAD-bd"/>
</dbReference>
<dbReference type="InterPro" id="IPR029753">
    <property type="entry name" value="D-isomer_DH_CS"/>
</dbReference>
<dbReference type="AlphaFoldDB" id="A0A158BRN2"/>
<dbReference type="Gene3D" id="3.40.50.720">
    <property type="entry name" value="NAD(P)-binding Rossmann-like Domain"/>
    <property type="match status" value="2"/>
</dbReference>
<dbReference type="OrthoDB" id="9805416at2"/>
<evidence type="ECO:0000313" key="7">
    <source>
        <dbReference type="EMBL" id="SAK72630.1"/>
    </source>
</evidence>
<evidence type="ECO:0000313" key="8">
    <source>
        <dbReference type="Proteomes" id="UP000054596"/>
    </source>
</evidence>